<reference evidence="1" key="1">
    <citation type="submission" date="2015-04" db="EMBL/GenBank/DDBJ databases">
        <title>The genome sequence of the plant pathogenic Rhizarian Plasmodiophora brassicae reveals insights in its biotrophic life cycle and the origin of chitin synthesis.</title>
        <authorList>
            <person name="Schwelm A."/>
            <person name="Fogelqvist J."/>
            <person name="Knaust A."/>
            <person name="Julke S."/>
            <person name="Lilja T."/>
            <person name="Dhandapani V."/>
            <person name="Bonilla-Rosso G."/>
            <person name="Karlsson M."/>
            <person name="Shevchenko A."/>
            <person name="Choi S.R."/>
            <person name="Kim H.G."/>
            <person name="Park J.Y."/>
            <person name="Lim Y.P."/>
            <person name="Ludwig-Muller J."/>
            <person name="Dixelius C."/>
        </authorList>
    </citation>
    <scope>NUCLEOTIDE SEQUENCE</scope>
    <source>
        <tissue evidence="1">Potato root galls</tissue>
    </source>
</reference>
<proteinExistence type="predicted"/>
<evidence type="ECO:0000313" key="1">
    <source>
        <dbReference type="EMBL" id="CRZ09632.1"/>
    </source>
</evidence>
<organism evidence="1">
    <name type="scientific">Spongospora subterranea</name>
    <dbReference type="NCBI Taxonomy" id="70186"/>
    <lineage>
        <taxon>Eukaryota</taxon>
        <taxon>Sar</taxon>
        <taxon>Rhizaria</taxon>
        <taxon>Endomyxa</taxon>
        <taxon>Phytomyxea</taxon>
        <taxon>Plasmodiophorida</taxon>
        <taxon>Plasmodiophoridae</taxon>
        <taxon>Spongospora</taxon>
    </lineage>
</organism>
<accession>A0A0H5R7A2</accession>
<dbReference type="EMBL" id="HACM01009190">
    <property type="protein sequence ID" value="CRZ09632.1"/>
    <property type="molecule type" value="Transcribed_RNA"/>
</dbReference>
<name>A0A0H5R7A2_9EUKA</name>
<feature type="non-terminal residue" evidence="1">
    <location>
        <position position="1"/>
    </location>
</feature>
<sequence>RPQKIGFPNLKIEQILVYLRLKITDRYGLFVWNKLFRGEATQNTCTGLTGCFDVCGALVSVSKLQQSNGIGRWEPENIIRETVIIGQNGKCRVNQIDQRGY</sequence>
<protein>
    <submittedName>
        <fullName evidence="1">Uncharacterized protein</fullName>
    </submittedName>
</protein>
<dbReference type="AlphaFoldDB" id="A0A0H5R7A2"/>